<evidence type="ECO:0000313" key="1">
    <source>
        <dbReference type="EMBL" id="JAH03090.1"/>
    </source>
</evidence>
<reference evidence="1" key="1">
    <citation type="submission" date="2014-11" db="EMBL/GenBank/DDBJ databases">
        <authorList>
            <person name="Amaro Gonzalez C."/>
        </authorList>
    </citation>
    <scope>NUCLEOTIDE SEQUENCE</scope>
</reference>
<reference evidence="1" key="2">
    <citation type="journal article" date="2015" name="Fish Shellfish Immunol.">
        <title>Early steps in the European eel (Anguilla anguilla)-Vibrio vulnificus interaction in the gills: Role of the RtxA13 toxin.</title>
        <authorList>
            <person name="Callol A."/>
            <person name="Pajuelo D."/>
            <person name="Ebbesson L."/>
            <person name="Teles M."/>
            <person name="MacKenzie S."/>
            <person name="Amaro C."/>
        </authorList>
    </citation>
    <scope>NUCLEOTIDE SEQUENCE</scope>
</reference>
<organism evidence="1">
    <name type="scientific">Anguilla anguilla</name>
    <name type="common">European freshwater eel</name>
    <name type="synonym">Muraena anguilla</name>
    <dbReference type="NCBI Taxonomy" id="7936"/>
    <lineage>
        <taxon>Eukaryota</taxon>
        <taxon>Metazoa</taxon>
        <taxon>Chordata</taxon>
        <taxon>Craniata</taxon>
        <taxon>Vertebrata</taxon>
        <taxon>Euteleostomi</taxon>
        <taxon>Actinopterygii</taxon>
        <taxon>Neopterygii</taxon>
        <taxon>Teleostei</taxon>
        <taxon>Anguilliformes</taxon>
        <taxon>Anguillidae</taxon>
        <taxon>Anguilla</taxon>
    </lineage>
</organism>
<dbReference type="AlphaFoldDB" id="A0A0E9PG82"/>
<dbReference type="EMBL" id="GBXM01105487">
    <property type="protein sequence ID" value="JAH03090.1"/>
    <property type="molecule type" value="Transcribed_RNA"/>
</dbReference>
<proteinExistence type="predicted"/>
<name>A0A0E9PG82_ANGAN</name>
<sequence length="25" mass="2859">MSLMIFAAIRKQVVSLPPSLLRRQC</sequence>
<accession>A0A0E9PG82</accession>
<protein>
    <submittedName>
        <fullName evidence="1">Uncharacterized protein</fullName>
    </submittedName>
</protein>